<name>A0ABY2X434_9RHOB</name>
<evidence type="ECO:0000313" key="2">
    <source>
        <dbReference type="Proteomes" id="UP001193035"/>
    </source>
</evidence>
<protein>
    <recommendedName>
        <fullName evidence="3">Helix-turn-helix domain-containing protein</fullName>
    </recommendedName>
</protein>
<sequence>MHHARIGTSPRLQRALRALREAGGEISTYALSRAADLCAVNSVIAELRANGAEITCRQAVEESGQRVFYYTLIKSPKV</sequence>
<accession>A0ABY2X434</accession>
<comment type="caution">
    <text evidence="1">The sequence shown here is derived from an EMBL/GenBank/DDBJ whole genome shotgun (WGS) entry which is preliminary data.</text>
</comment>
<dbReference type="EMBL" id="VCPD01000001">
    <property type="protein sequence ID" value="TMV09853.1"/>
    <property type="molecule type" value="Genomic_DNA"/>
</dbReference>
<evidence type="ECO:0000313" key="1">
    <source>
        <dbReference type="EMBL" id="TMV09853.1"/>
    </source>
</evidence>
<evidence type="ECO:0008006" key="3">
    <source>
        <dbReference type="Google" id="ProtNLM"/>
    </source>
</evidence>
<keyword evidence="2" id="KW-1185">Reference proteome</keyword>
<gene>
    <name evidence="1" type="ORF">FGK63_01930</name>
</gene>
<dbReference type="Proteomes" id="UP001193035">
    <property type="component" value="Unassembled WGS sequence"/>
</dbReference>
<proteinExistence type="predicted"/>
<dbReference type="RefSeq" id="WP_138839912.1">
    <property type="nucleotide sequence ID" value="NZ_VCPD01000001.1"/>
</dbReference>
<organism evidence="1 2">
    <name type="scientific">Ruegeria sediminis</name>
    <dbReference type="NCBI Taxonomy" id="2583820"/>
    <lineage>
        <taxon>Bacteria</taxon>
        <taxon>Pseudomonadati</taxon>
        <taxon>Pseudomonadota</taxon>
        <taxon>Alphaproteobacteria</taxon>
        <taxon>Rhodobacterales</taxon>
        <taxon>Roseobacteraceae</taxon>
        <taxon>Ruegeria</taxon>
    </lineage>
</organism>
<reference evidence="1 2" key="1">
    <citation type="submission" date="2019-05" db="EMBL/GenBank/DDBJ databases">
        <title>Ruegeria sp. nov., isolated from tidal flat.</title>
        <authorList>
            <person name="Kim W."/>
        </authorList>
    </citation>
    <scope>NUCLEOTIDE SEQUENCE [LARGE SCALE GENOMIC DNA]</scope>
    <source>
        <strain evidence="1 2">CAU 1488</strain>
    </source>
</reference>